<organism evidence="17 18">
    <name type="scientific">Paenibacillus cellulosilyticus</name>
    <dbReference type="NCBI Taxonomy" id="375489"/>
    <lineage>
        <taxon>Bacteria</taxon>
        <taxon>Bacillati</taxon>
        <taxon>Bacillota</taxon>
        <taxon>Bacilli</taxon>
        <taxon>Bacillales</taxon>
        <taxon>Paenibacillaceae</taxon>
        <taxon>Paenibacillus</taxon>
    </lineage>
</organism>
<sequence>MYRLLRGSTFKTVRAKLSVASIICILVPALFTMLIYNALTKDAVEQQARSNSVDAMQLVRGSVNNLLQGMLNLTNYIQVNTDINGSLKRIVDGSESTTDPYNQFTDTSRILQQLESLAYIGEKSYITIILTNGTTLTNYSKDEFDPLKFKQEPWFQQLQSLAGLRSYWVGSTPTVFPYDRVDNPYQISVARTLRLESSKIYGYVIVTMMETKISKIFNGLTSGQDVMLVDGEGTIISSSHGERINSPFQYRDLLKEDGLTPASQIVRDGKQRLLVTTSKLSFNDWHLVAVQPYQDAILNISSIFSRVFTFQIVSFFVFLILLIVLMRAFTKPLIRLGRVASSVQRGNLEVRSGVRGQDEIGRLGFLFDQMLDRIKDMITEVSVTQARKRKAELAMLQAQINPHFLFNVLNSIRMKVMRGGDPDSAKMIASLSKLLRMTISRDEDAITLHEEIELLTHYVDLMNLRQKEEVRLQLEVDVAAFHIEVPRFILQPLVENALIHGLNQSAGTIIVRTVMKERFLELSVEDDGIGMEPEMLAKLAAQLAAASSLMETKGDRSKGGMSGIGVVNVAERMRIMFGDAFDMTAHSRPREGTRIIMQIPLREESRHHV</sequence>
<feature type="transmembrane region" description="Helical" evidence="14">
    <location>
        <begin position="20"/>
        <end position="39"/>
    </location>
</feature>
<dbReference type="CDD" id="cd06225">
    <property type="entry name" value="HAMP"/>
    <property type="match status" value="1"/>
</dbReference>
<keyword evidence="9 17" id="KW-0418">Kinase</keyword>
<comment type="subcellular location">
    <subcellularLocation>
        <location evidence="2">Cell membrane</location>
        <topology evidence="2">Multi-pass membrane protein</topology>
    </subcellularLocation>
</comment>
<dbReference type="InterPro" id="IPR003660">
    <property type="entry name" value="HAMP_dom"/>
</dbReference>
<keyword evidence="8" id="KW-0547">Nucleotide-binding</keyword>
<evidence type="ECO:0000256" key="11">
    <source>
        <dbReference type="ARBA" id="ARBA00022989"/>
    </source>
</evidence>
<dbReference type="InterPro" id="IPR036890">
    <property type="entry name" value="HATPase_C_sf"/>
</dbReference>
<keyword evidence="12" id="KW-0902">Two-component regulatory system</keyword>
<dbReference type="InterPro" id="IPR050640">
    <property type="entry name" value="Bact_2-comp_sensor_kinase"/>
</dbReference>
<dbReference type="AlphaFoldDB" id="A0A2V2YY41"/>
<feature type="domain" description="HAMP" evidence="16">
    <location>
        <begin position="327"/>
        <end position="379"/>
    </location>
</feature>
<dbReference type="GO" id="GO:0005524">
    <property type="term" value="F:ATP binding"/>
    <property type="evidence" value="ECO:0007669"/>
    <property type="project" value="UniProtKB-KW"/>
</dbReference>
<evidence type="ECO:0000256" key="7">
    <source>
        <dbReference type="ARBA" id="ARBA00022692"/>
    </source>
</evidence>
<dbReference type="InterPro" id="IPR033479">
    <property type="entry name" value="dCache_1"/>
</dbReference>
<evidence type="ECO:0000256" key="4">
    <source>
        <dbReference type="ARBA" id="ARBA00022475"/>
    </source>
</evidence>
<evidence type="ECO:0000313" key="18">
    <source>
        <dbReference type="Proteomes" id="UP000246635"/>
    </source>
</evidence>
<dbReference type="Gene3D" id="3.30.450.20">
    <property type="entry name" value="PAS domain"/>
    <property type="match status" value="1"/>
</dbReference>
<keyword evidence="18" id="KW-1185">Reference proteome</keyword>
<feature type="domain" description="Histidine kinase" evidence="15">
    <location>
        <begin position="489"/>
        <end position="603"/>
    </location>
</feature>
<dbReference type="Pfam" id="PF06580">
    <property type="entry name" value="His_kinase"/>
    <property type="match status" value="1"/>
</dbReference>
<evidence type="ECO:0000256" key="12">
    <source>
        <dbReference type="ARBA" id="ARBA00023012"/>
    </source>
</evidence>
<dbReference type="SMART" id="SM00304">
    <property type="entry name" value="HAMP"/>
    <property type="match status" value="1"/>
</dbReference>
<comment type="catalytic activity">
    <reaction evidence="1">
        <text>ATP + protein L-histidine = ADP + protein N-phospho-L-histidine.</text>
        <dbReference type="EC" id="2.7.13.3"/>
    </reaction>
</comment>
<dbReference type="InterPro" id="IPR005467">
    <property type="entry name" value="His_kinase_dom"/>
</dbReference>
<evidence type="ECO:0000256" key="2">
    <source>
        <dbReference type="ARBA" id="ARBA00004651"/>
    </source>
</evidence>
<dbReference type="OrthoDB" id="9776552at2"/>
<evidence type="ECO:0000256" key="6">
    <source>
        <dbReference type="ARBA" id="ARBA00022679"/>
    </source>
</evidence>
<dbReference type="GO" id="GO:0000155">
    <property type="term" value="F:phosphorelay sensor kinase activity"/>
    <property type="evidence" value="ECO:0007669"/>
    <property type="project" value="InterPro"/>
</dbReference>
<evidence type="ECO:0000259" key="15">
    <source>
        <dbReference type="PROSITE" id="PS50109"/>
    </source>
</evidence>
<accession>A0A2V2YY41</accession>
<evidence type="ECO:0000256" key="10">
    <source>
        <dbReference type="ARBA" id="ARBA00022840"/>
    </source>
</evidence>
<dbReference type="Pfam" id="PF02518">
    <property type="entry name" value="HATPase_c"/>
    <property type="match status" value="1"/>
</dbReference>
<gene>
    <name evidence="17" type="ORF">DFQ01_102156</name>
</gene>
<keyword evidence="5" id="KW-0597">Phosphoprotein</keyword>
<evidence type="ECO:0000256" key="8">
    <source>
        <dbReference type="ARBA" id="ARBA00022741"/>
    </source>
</evidence>
<keyword evidence="6" id="KW-0808">Transferase</keyword>
<dbReference type="SMART" id="SM00387">
    <property type="entry name" value="HATPase_c"/>
    <property type="match status" value="1"/>
</dbReference>
<keyword evidence="7 14" id="KW-0812">Transmembrane</keyword>
<keyword evidence="10" id="KW-0067">ATP-binding</keyword>
<keyword evidence="4" id="KW-1003">Cell membrane</keyword>
<dbReference type="Pfam" id="PF00672">
    <property type="entry name" value="HAMP"/>
    <property type="match status" value="1"/>
</dbReference>
<reference evidence="17 18" key="1">
    <citation type="submission" date="2018-05" db="EMBL/GenBank/DDBJ databases">
        <title>Genomic Encyclopedia of Type Strains, Phase III (KMG-III): the genomes of soil and plant-associated and newly described type strains.</title>
        <authorList>
            <person name="Whitman W."/>
        </authorList>
    </citation>
    <scope>NUCLEOTIDE SEQUENCE [LARGE SCALE GENOMIC DNA]</scope>
    <source>
        <strain evidence="17 18">CECT 5696</strain>
    </source>
</reference>
<dbReference type="InterPro" id="IPR003594">
    <property type="entry name" value="HATPase_dom"/>
</dbReference>
<dbReference type="Proteomes" id="UP000246635">
    <property type="component" value="Unassembled WGS sequence"/>
</dbReference>
<dbReference type="GO" id="GO:0005886">
    <property type="term" value="C:plasma membrane"/>
    <property type="evidence" value="ECO:0007669"/>
    <property type="project" value="UniProtKB-SubCell"/>
</dbReference>
<dbReference type="EMBL" id="QGTQ01000002">
    <property type="protein sequence ID" value="PWW07264.1"/>
    <property type="molecule type" value="Genomic_DNA"/>
</dbReference>
<dbReference type="EC" id="2.7.13.3" evidence="3"/>
<protein>
    <recommendedName>
        <fullName evidence="3">histidine kinase</fullName>
        <ecNumber evidence="3">2.7.13.3</ecNumber>
    </recommendedName>
</protein>
<evidence type="ECO:0000256" key="9">
    <source>
        <dbReference type="ARBA" id="ARBA00022777"/>
    </source>
</evidence>
<proteinExistence type="predicted"/>
<evidence type="ECO:0000256" key="5">
    <source>
        <dbReference type="ARBA" id="ARBA00022553"/>
    </source>
</evidence>
<dbReference type="SUPFAM" id="SSF55874">
    <property type="entry name" value="ATPase domain of HSP90 chaperone/DNA topoisomerase II/histidine kinase"/>
    <property type="match status" value="1"/>
</dbReference>
<name>A0A2V2YY41_9BACL</name>
<dbReference type="Gene3D" id="3.30.565.10">
    <property type="entry name" value="Histidine kinase-like ATPase, C-terminal domain"/>
    <property type="match status" value="1"/>
</dbReference>
<evidence type="ECO:0000259" key="16">
    <source>
        <dbReference type="PROSITE" id="PS50885"/>
    </source>
</evidence>
<dbReference type="RefSeq" id="WP_110042523.1">
    <property type="nucleotide sequence ID" value="NZ_CP054612.1"/>
</dbReference>
<dbReference type="InterPro" id="IPR010559">
    <property type="entry name" value="Sig_transdc_His_kin_internal"/>
</dbReference>
<keyword evidence="11 14" id="KW-1133">Transmembrane helix</keyword>
<dbReference type="PROSITE" id="PS50885">
    <property type="entry name" value="HAMP"/>
    <property type="match status" value="1"/>
</dbReference>
<evidence type="ECO:0000256" key="3">
    <source>
        <dbReference type="ARBA" id="ARBA00012438"/>
    </source>
</evidence>
<evidence type="ECO:0000256" key="1">
    <source>
        <dbReference type="ARBA" id="ARBA00000085"/>
    </source>
</evidence>
<feature type="transmembrane region" description="Helical" evidence="14">
    <location>
        <begin position="308"/>
        <end position="329"/>
    </location>
</feature>
<evidence type="ECO:0000256" key="13">
    <source>
        <dbReference type="ARBA" id="ARBA00023136"/>
    </source>
</evidence>
<dbReference type="PANTHER" id="PTHR34220">
    <property type="entry name" value="SENSOR HISTIDINE KINASE YPDA"/>
    <property type="match status" value="1"/>
</dbReference>
<dbReference type="PROSITE" id="PS50109">
    <property type="entry name" value="HIS_KIN"/>
    <property type="match status" value="1"/>
</dbReference>
<comment type="caution">
    <text evidence="17">The sequence shown here is derived from an EMBL/GenBank/DDBJ whole genome shotgun (WGS) entry which is preliminary data.</text>
</comment>
<dbReference type="SUPFAM" id="SSF158472">
    <property type="entry name" value="HAMP domain-like"/>
    <property type="match status" value="1"/>
</dbReference>
<dbReference type="Gene3D" id="1.10.8.500">
    <property type="entry name" value="HAMP domain in histidine kinase"/>
    <property type="match status" value="1"/>
</dbReference>
<evidence type="ECO:0000313" key="17">
    <source>
        <dbReference type="EMBL" id="PWW07264.1"/>
    </source>
</evidence>
<dbReference type="PANTHER" id="PTHR34220:SF7">
    <property type="entry name" value="SENSOR HISTIDINE KINASE YPDA"/>
    <property type="match status" value="1"/>
</dbReference>
<keyword evidence="13 14" id="KW-0472">Membrane</keyword>
<evidence type="ECO:0000256" key="14">
    <source>
        <dbReference type="SAM" id="Phobius"/>
    </source>
</evidence>
<dbReference type="Pfam" id="PF02743">
    <property type="entry name" value="dCache_1"/>
    <property type="match status" value="1"/>
</dbReference>